<sequence>MLAVAASLVLLAGCAANDDSQDDAVSQESALSSASTKLAPLDEQDIALHPLKGELICAFSVGRSTLLYAAGNVGTQADAHGILKFADQVLRVQAPGGFDQMLHGTTFKGERLVAEVKLTEQAHKAGSDGASSYPSATLTYIRSDGAMRSVQGKWECGP</sequence>
<proteinExistence type="predicted"/>
<dbReference type="EMBL" id="FORC01000004">
    <property type="protein sequence ID" value="SFJ05894.1"/>
    <property type="molecule type" value="Genomic_DNA"/>
</dbReference>
<gene>
    <name evidence="1" type="ORF">SAMN05216602_3688</name>
</gene>
<accession>A0A1I3N9I2</accession>
<reference evidence="2" key="1">
    <citation type="submission" date="2016-10" db="EMBL/GenBank/DDBJ databases">
        <authorList>
            <person name="Varghese N."/>
            <person name="Submissions S."/>
        </authorList>
    </citation>
    <scope>NUCLEOTIDE SEQUENCE [LARGE SCALE GENOMIC DNA]</scope>
    <source>
        <strain evidence="2">LMG 22563</strain>
    </source>
</reference>
<organism evidence="1 2">
    <name type="scientific">Phytopseudomonas argentinensis</name>
    <dbReference type="NCBI Taxonomy" id="289370"/>
    <lineage>
        <taxon>Bacteria</taxon>
        <taxon>Pseudomonadati</taxon>
        <taxon>Pseudomonadota</taxon>
        <taxon>Gammaproteobacteria</taxon>
        <taxon>Pseudomonadales</taxon>
        <taxon>Pseudomonadaceae</taxon>
        <taxon>Phytopseudomonas</taxon>
    </lineage>
</organism>
<keyword evidence="2" id="KW-1185">Reference proteome</keyword>
<name>A0A1I3N9I2_9GAMM</name>
<evidence type="ECO:0000313" key="2">
    <source>
        <dbReference type="Proteomes" id="UP000183018"/>
    </source>
</evidence>
<dbReference type="Proteomes" id="UP000183018">
    <property type="component" value="Unassembled WGS sequence"/>
</dbReference>
<protein>
    <recommendedName>
        <fullName evidence="3">Lipoprotein</fullName>
    </recommendedName>
</protein>
<evidence type="ECO:0000313" key="1">
    <source>
        <dbReference type="EMBL" id="SFJ05894.1"/>
    </source>
</evidence>
<evidence type="ECO:0008006" key="3">
    <source>
        <dbReference type="Google" id="ProtNLM"/>
    </source>
</evidence>
<dbReference type="AlphaFoldDB" id="A0A1I3N9I2"/>